<organism evidence="7 8">
    <name type="scientific">Oceanicoccus sagamiensis</name>
    <dbReference type="NCBI Taxonomy" id="716816"/>
    <lineage>
        <taxon>Bacteria</taxon>
        <taxon>Pseudomonadati</taxon>
        <taxon>Pseudomonadota</taxon>
        <taxon>Gammaproteobacteria</taxon>
        <taxon>Cellvibrionales</taxon>
        <taxon>Spongiibacteraceae</taxon>
        <taxon>Oceanicoccus</taxon>
    </lineage>
</organism>
<evidence type="ECO:0000256" key="5">
    <source>
        <dbReference type="ARBA" id="ARBA00023004"/>
    </source>
</evidence>
<dbReference type="SUPFAM" id="SSF51197">
    <property type="entry name" value="Clavaminate synthase-like"/>
    <property type="match status" value="1"/>
</dbReference>
<dbReference type="RefSeq" id="WP_085757338.1">
    <property type="nucleotide sequence ID" value="NZ_CP019343.1"/>
</dbReference>
<evidence type="ECO:0000256" key="4">
    <source>
        <dbReference type="ARBA" id="ARBA00023002"/>
    </source>
</evidence>
<dbReference type="PANTHER" id="PTHR30468">
    <property type="entry name" value="ALPHA-KETOGLUTARATE-DEPENDENT SULFONATE DIOXYGENASE"/>
    <property type="match status" value="1"/>
</dbReference>
<evidence type="ECO:0000313" key="8">
    <source>
        <dbReference type="Proteomes" id="UP000193450"/>
    </source>
</evidence>
<dbReference type="Gene3D" id="1.10.8.550">
    <property type="entry name" value="Proto-chlorophyllide reductase 57 kD subunit B"/>
    <property type="match status" value="1"/>
</dbReference>
<dbReference type="GO" id="GO:0005737">
    <property type="term" value="C:cytoplasm"/>
    <property type="evidence" value="ECO:0007669"/>
    <property type="project" value="TreeGrafter"/>
</dbReference>
<accession>A0A1X9NCG7</accession>
<dbReference type="Pfam" id="PF02668">
    <property type="entry name" value="TauD"/>
    <property type="match status" value="1"/>
</dbReference>
<keyword evidence="4" id="KW-0560">Oxidoreductase</keyword>
<dbReference type="InterPro" id="IPR042298">
    <property type="entry name" value="P-CP_red_C"/>
</dbReference>
<dbReference type="InterPro" id="IPR042098">
    <property type="entry name" value="TauD-like_sf"/>
</dbReference>
<dbReference type="STRING" id="716816.BST96_03370"/>
<dbReference type="PANTHER" id="PTHR30468:SF1">
    <property type="entry name" value="ALPHA-KETOGLUTARATE-DEPENDENT SULFONATE DIOXYGENASE"/>
    <property type="match status" value="1"/>
</dbReference>
<dbReference type="GO" id="GO:0046872">
    <property type="term" value="F:metal ion binding"/>
    <property type="evidence" value="ECO:0007669"/>
    <property type="project" value="UniProtKB-KW"/>
</dbReference>
<dbReference type="Proteomes" id="UP000193450">
    <property type="component" value="Chromosome"/>
</dbReference>
<keyword evidence="5" id="KW-0408">Iron</keyword>
<dbReference type="InterPro" id="IPR051323">
    <property type="entry name" value="AtsK-like"/>
</dbReference>
<evidence type="ECO:0000256" key="3">
    <source>
        <dbReference type="ARBA" id="ARBA00022964"/>
    </source>
</evidence>
<dbReference type="OrthoDB" id="581608at2"/>
<evidence type="ECO:0000256" key="1">
    <source>
        <dbReference type="ARBA" id="ARBA00005896"/>
    </source>
</evidence>
<keyword evidence="8" id="KW-1185">Reference proteome</keyword>
<dbReference type="EMBL" id="CP019343">
    <property type="protein sequence ID" value="ARN73229.1"/>
    <property type="molecule type" value="Genomic_DNA"/>
</dbReference>
<sequence>MSTPSLPAYQYFNYEPVSGALGAQISGVQLNGDLKPEVVSELKQALLDFKVLFFRDQAMNDQDHADFARLVGTPADADFIPIVSEQFPMITRQQYDEYSRMGSDVSFHADDSFHKYPTKMSILRGVDMPDHGGDTIWVDMEKVYDSLSVPMKTLLQGLTAEHSLAKGFGSKILESGSGEDFDRMMTRNLPHTHPLVIRHPETGRKSIYCSELLTLKIHELEPEESELLLNYLCGKAFLPEFECRFKWKNNSVAWWDNRCTVHRGIDDFFPALRVMHRIAIADEQAPALDLDTALTRTISHLDIVPCNALDDEKSVGEAGSDDAPTDTLVEATAIDVDVKFLAKLNKKKAGIEFTPEAAMRVKQIPMMFRGAALSAIFSEATKQGASVVGLEILEEVRKSR</sequence>
<dbReference type="KEGG" id="osg:BST96_03370"/>
<keyword evidence="3" id="KW-0223">Dioxygenase</keyword>
<dbReference type="Gene3D" id="3.60.130.10">
    <property type="entry name" value="Clavaminate synthase-like"/>
    <property type="match status" value="1"/>
</dbReference>
<dbReference type="InterPro" id="IPR003819">
    <property type="entry name" value="TauD/TfdA-like"/>
</dbReference>
<reference evidence="7 8" key="1">
    <citation type="submission" date="2016-11" db="EMBL/GenBank/DDBJ databases">
        <title>Trade-off between light-utilization and light-protection in marine flavobacteria.</title>
        <authorList>
            <person name="Kumagai Y."/>
        </authorList>
    </citation>
    <scope>NUCLEOTIDE SEQUENCE [LARGE SCALE GENOMIC DNA]</scope>
    <source>
        <strain evidence="7 8">NBRC 107125</strain>
    </source>
</reference>
<comment type="similarity">
    <text evidence="1">Belongs to the TfdA dioxygenase family.</text>
</comment>
<gene>
    <name evidence="7" type="ORF">BST96_03370</name>
</gene>
<feature type="domain" description="TauD/TfdA-like" evidence="6">
    <location>
        <begin position="14"/>
        <end position="278"/>
    </location>
</feature>
<dbReference type="GO" id="GO:0016706">
    <property type="term" value="F:2-oxoglutarate-dependent dioxygenase activity"/>
    <property type="evidence" value="ECO:0007669"/>
    <property type="project" value="UniProtKB-ARBA"/>
</dbReference>
<keyword evidence="2" id="KW-0479">Metal-binding</keyword>
<proteinExistence type="inferred from homology"/>
<evidence type="ECO:0000313" key="7">
    <source>
        <dbReference type="EMBL" id="ARN73229.1"/>
    </source>
</evidence>
<name>A0A1X9NCG7_9GAMM</name>
<dbReference type="AlphaFoldDB" id="A0A1X9NCG7"/>
<protein>
    <recommendedName>
        <fullName evidence="6">TauD/TfdA-like domain-containing protein</fullName>
    </recommendedName>
</protein>
<evidence type="ECO:0000259" key="6">
    <source>
        <dbReference type="Pfam" id="PF02668"/>
    </source>
</evidence>
<evidence type="ECO:0000256" key="2">
    <source>
        <dbReference type="ARBA" id="ARBA00022723"/>
    </source>
</evidence>